<evidence type="ECO:0000313" key="1">
    <source>
        <dbReference type="EMBL" id="QDU99151.1"/>
    </source>
</evidence>
<protein>
    <submittedName>
        <fullName evidence="1">Uncharacterized protein</fullName>
    </submittedName>
</protein>
<keyword evidence="2" id="KW-1185">Reference proteome</keyword>
<proteinExistence type="predicted"/>
<organism evidence="1 2">
    <name type="scientific">Lignipirellula cremea</name>
    <dbReference type="NCBI Taxonomy" id="2528010"/>
    <lineage>
        <taxon>Bacteria</taxon>
        <taxon>Pseudomonadati</taxon>
        <taxon>Planctomycetota</taxon>
        <taxon>Planctomycetia</taxon>
        <taxon>Pirellulales</taxon>
        <taxon>Pirellulaceae</taxon>
        <taxon>Lignipirellula</taxon>
    </lineage>
</organism>
<evidence type="ECO:0000313" key="2">
    <source>
        <dbReference type="Proteomes" id="UP000317648"/>
    </source>
</evidence>
<sequence length="67" mass="7511">MLAPITRENASSTLEPVSTIPVVHQPVELKTDSELDFSQWLEEQLTALETQYAAFHTAECYKSAMGR</sequence>
<dbReference type="KEGG" id="lcre:Pla8534_70630"/>
<gene>
    <name evidence="1" type="ORF">Pla8534_70630</name>
</gene>
<dbReference type="Proteomes" id="UP000317648">
    <property type="component" value="Chromosome"/>
</dbReference>
<dbReference type="AlphaFoldDB" id="A0A518E4X4"/>
<dbReference type="RefSeq" id="WP_145058942.1">
    <property type="nucleotide sequence ID" value="NZ_CP036433.1"/>
</dbReference>
<name>A0A518E4X4_9BACT</name>
<accession>A0A518E4X4</accession>
<dbReference type="EMBL" id="CP036433">
    <property type="protein sequence ID" value="QDU99151.1"/>
    <property type="molecule type" value="Genomic_DNA"/>
</dbReference>
<reference evidence="1 2" key="1">
    <citation type="submission" date="2019-02" db="EMBL/GenBank/DDBJ databases">
        <title>Deep-cultivation of Planctomycetes and their phenomic and genomic characterization uncovers novel biology.</title>
        <authorList>
            <person name="Wiegand S."/>
            <person name="Jogler M."/>
            <person name="Boedeker C."/>
            <person name="Pinto D."/>
            <person name="Vollmers J."/>
            <person name="Rivas-Marin E."/>
            <person name="Kohn T."/>
            <person name="Peeters S.H."/>
            <person name="Heuer A."/>
            <person name="Rast P."/>
            <person name="Oberbeckmann S."/>
            <person name="Bunk B."/>
            <person name="Jeske O."/>
            <person name="Meyerdierks A."/>
            <person name="Storesund J.E."/>
            <person name="Kallscheuer N."/>
            <person name="Luecker S."/>
            <person name="Lage O.M."/>
            <person name="Pohl T."/>
            <person name="Merkel B.J."/>
            <person name="Hornburger P."/>
            <person name="Mueller R.-W."/>
            <person name="Bruemmer F."/>
            <person name="Labrenz M."/>
            <person name="Spormann A.M."/>
            <person name="Op den Camp H."/>
            <person name="Overmann J."/>
            <person name="Amann R."/>
            <person name="Jetten M.S.M."/>
            <person name="Mascher T."/>
            <person name="Medema M.H."/>
            <person name="Devos D.P."/>
            <person name="Kaster A.-K."/>
            <person name="Ovreas L."/>
            <person name="Rohde M."/>
            <person name="Galperin M.Y."/>
            <person name="Jogler C."/>
        </authorList>
    </citation>
    <scope>NUCLEOTIDE SEQUENCE [LARGE SCALE GENOMIC DNA]</scope>
    <source>
        <strain evidence="1 2">Pla85_3_4</strain>
    </source>
</reference>